<dbReference type="AlphaFoldDB" id="A0A081BTY8"/>
<evidence type="ECO:0000259" key="1">
    <source>
        <dbReference type="PROSITE" id="PS50837"/>
    </source>
</evidence>
<dbReference type="PANTHER" id="PTHR23150">
    <property type="entry name" value="SULFATASE MODIFYING FACTOR 1, 2"/>
    <property type="match status" value="1"/>
</dbReference>
<dbReference type="Proteomes" id="UP000030661">
    <property type="component" value="Unassembled WGS sequence"/>
</dbReference>
<dbReference type="SUPFAM" id="SSF56436">
    <property type="entry name" value="C-type lectin-like"/>
    <property type="match status" value="1"/>
</dbReference>
<dbReference type="InterPro" id="IPR016187">
    <property type="entry name" value="CTDL_fold"/>
</dbReference>
<dbReference type="Gene3D" id="3.90.1580.10">
    <property type="entry name" value="paralog of FGE (formylglycine-generating enzyme)"/>
    <property type="match status" value="1"/>
</dbReference>
<evidence type="ECO:0000313" key="3">
    <source>
        <dbReference type="Proteomes" id="UP000030661"/>
    </source>
</evidence>
<name>A0A081BTY8_VECG1</name>
<dbReference type="eggNOG" id="COG5635">
    <property type="taxonomic scope" value="Bacteria"/>
</dbReference>
<dbReference type="InterPro" id="IPR042095">
    <property type="entry name" value="SUMF_sf"/>
</dbReference>
<dbReference type="InterPro" id="IPR051043">
    <property type="entry name" value="Sulfatase_Mod_Factor_Kinase"/>
</dbReference>
<accession>A0A081BTY8</accession>
<dbReference type="SUPFAM" id="SSF52540">
    <property type="entry name" value="P-loop containing nucleoside triphosphate hydrolases"/>
    <property type="match status" value="1"/>
</dbReference>
<dbReference type="PROSITE" id="PS50837">
    <property type="entry name" value="NACHT"/>
    <property type="match status" value="1"/>
</dbReference>
<feature type="domain" description="NACHT" evidence="1">
    <location>
        <begin position="135"/>
        <end position="296"/>
    </location>
</feature>
<reference evidence="2" key="1">
    <citation type="journal article" date="2015" name="PeerJ">
        <title>First genomic representation of candidate bacterial phylum KSB3 points to enhanced environmental sensing as a trigger of wastewater bulking.</title>
        <authorList>
            <person name="Sekiguchi Y."/>
            <person name="Ohashi A."/>
            <person name="Parks D.H."/>
            <person name="Yamauchi T."/>
            <person name="Tyson G.W."/>
            <person name="Hugenholtz P."/>
        </authorList>
    </citation>
    <scope>NUCLEOTIDE SEQUENCE [LARGE SCALE GENOMIC DNA]</scope>
</reference>
<dbReference type="Gene3D" id="3.40.50.300">
    <property type="entry name" value="P-loop containing nucleotide triphosphate hydrolases"/>
    <property type="match status" value="1"/>
</dbReference>
<dbReference type="EMBL" id="DF820464">
    <property type="protein sequence ID" value="GAK55793.1"/>
    <property type="molecule type" value="Genomic_DNA"/>
</dbReference>
<dbReference type="InterPro" id="IPR005532">
    <property type="entry name" value="SUMF_dom"/>
</dbReference>
<dbReference type="InterPro" id="IPR027417">
    <property type="entry name" value="P-loop_NTPase"/>
</dbReference>
<dbReference type="STRING" id="1499967.U27_02752"/>
<sequence length="1007" mass="113245">MSRYREELQEQREQLKHKLNTMLPDSPQEQEFQTQLQEIEQKLQQLAVFPPPPEPDPLRDAYLRRVLKTTSRLELSGIDRKATGTDANSCLNLEAVYTALLTLSSEHKETLLASLPREEGQARRLSALEMMNRQKRLVLLGDPGSGKTTFVKFVTLCLAGAWLDDPQANFLRLTAPLPDEEGKPTDEPQPWEAGLLLPVQVVLRDFAAKGLPAPGQPAKAKHLWDYIVKNLEENMLSAFIPQLQHYFQEQGGLLLLDGLDEVPEADRRRGQIKQIVEDFTLLFPDCRILVTSRTYAYQKQDWKLDGFHETILAPFSKGQIRCFVDRWYQHIAAVRSMDRDNAQGRAERLKQAISRNDRLYSLAERPLLLTLMASLHAWRGGSLPEKRGDLYAEATDLLLDWWEQDKVVRNADGQIVVRQTSLSELLKVGKERVQQVLMFLAFEAHQGQPDLVGTADVPEERLVGQLMDICRNDKVNPVLLVEYLSDRAGLLVPRGVKVYSFPHRTFQEYLAACHLADEENYPDTVVRLAREDPNRWREVVLLVGGIGKTAMRWSLVNELCPYPPENGKRLPVNAWSALLAGQVLYESLSIERLSSANQSCVERLRDWLTAILTEQTPFDSAPFDSVPFDSAPFDSAPFDSAPFDFAPFDSVPFDSAQGTGTGKPFPATERALAGNILNKTGDSRAGVGCRPLSGVEGRGVEGRGVEGRGVEGRGVEGSIRLPDIVWCEVPEGTFLMGSDPQQDPPEKILEEFLELYDVPDDQIPALKKLIWSEQPQHEVLLSSYHISRYVVTNAQYYTFVTNGGYTERWKECWSPEGWIWKEQENIRGPESYREPFGTGNHPVVGVSWYEASAFCQWLTLHLRASGDLTGTQFIRLPTEAEWERAARGEEGQIYPWGNEFDPNRLNYYKIGLGATSPVGCFPCGVSPCGCEDMAGNVWEWCQDWYNDEYYAKSPLKDPAGPASGSGRVLRGGSWNDDAGNCRSAVRLRGGPGGRDDFVGFRLLRTPS</sequence>
<dbReference type="Pfam" id="PF03781">
    <property type="entry name" value="FGE-sulfatase"/>
    <property type="match status" value="1"/>
</dbReference>
<dbReference type="PANTHER" id="PTHR23150:SF19">
    <property type="entry name" value="FORMYLGLYCINE-GENERATING ENZYME"/>
    <property type="match status" value="1"/>
</dbReference>
<gene>
    <name evidence="2" type="ORF">U27_02752</name>
</gene>
<organism evidence="2">
    <name type="scientific">Vecturithrix granuli</name>
    <dbReference type="NCBI Taxonomy" id="1499967"/>
    <lineage>
        <taxon>Bacteria</taxon>
        <taxon>Candidatus Moduliflexota</taxon>
        <taxon>Candidatus Vecturitrichia</taxon>
        <taxon>Candidatus Vecturitrichales</taxon>
        <taxon>Candidatus Vecturitrichaceae</taxon>
        <taxon>Candidatus Vecturithrix</taxon>
    </lineage>
</organism>
<dbReference type="InterPro" id="IPR007111">
    <property type="entry name" value="NACHT_NTPase"/>
</dbReference>
<protein>
    <recommendedName>
        <fullName evidence="1">NACHT domain-containing protein</fullName>
    </recommendedName>
</protein>
<proteinExistence type="predicted"/>
<dbReference type="Pfam" id="PF05729">
    <property type="entry name" value="NACHT"/>
    <property type="match status" value="1"/>
</dbReference>
<dbReference type="GO" id="GO:0120147">
    <property type="term" value="F:formylglycine-generating oxidase activity"/>
    <property type="evidence" value="ECO:0007669"/>
    <property type="project" value="TreeGrafter"/>
</dbReference>
<keyword evidence="3" id="KW-1185">Reference proteome</keyword>
<dbReference type="HOGENOM" id="CLU_004327_1_0_0"/>
<evidence type="ECO:0000313" key="2">
    <source>
        <dbReference type="EMBL" id="GAK55793.1"/>
    </source>
</evidence>
<dbReference type="eggNOG" id="COG1262">
    <property type="taxonomic scope" value="Bacteria"/>
</dbReference>